<dbReference type="GO" id="GO:0004047">
    <property type="term" value="F:aminomethyltransferase activity"/>
    <property type="evidence" value="ECO:0007669"/>
    <property type="project" value="UniProtKB-UniRule"/>
</dbReference>
<keyword evidence="12" id="KW-1185">Reference proteome</keyword>
<feature type="domain" description="GCVT N-terminal" evidence="9">
    <location>
        <begin position="7"/>
        <end position="266"/>
    </location>
</feature>
<dbReference type="InterPro" id="IPR013977">
    <property type="entry name" value="GcvT_C"/>
</dbReference>
<dbReference type="EMBL" id="FXTP01000008">
    <property type="protein sequence ID" value="SMO69697.1"/>
    <property type="molecule type" value="Genomic_DNA"/>
</dbReference>
<feature type="binding site" evidence="8">
    <location>
        <position position="197"/>
    </location>
    <ligand>
        <name>substrate</name>
    </ligand>
</feature>
<dbReference type="NCBIfam" id="NF001567">
    <property type="entry name" value="PRK00389.1"/>
    <property type="match status" value="1"/>
</dbReference>
<evidence type="ECO:0000313" key="12">
    <source>
        <dbReference type="Proteomes" id="UP000317557"/>
    </source>
</evidence>
<reference evidence="11 12" key="1">
    <citation type="submission" date="2017-05" db="EMBL/GenBank/DDBJ databases">
        <authorList>
            <person name="Varghese N."/>
            <person name="Submissions S."/>
        </authorList>
    </citation>
    <scope>NUCLEOTIDE SEQUENCE [LARGE SCALE GENOMIC DNA]</scope>
    <source>
        <strain evidence="11 12">DSM 21985</strain>
    </source>
</reference>
<dbReference type="Gene3D" id="4.10.1250.10">
    <property type="entry name" value="Aminomethyltransferase fragment"/>
    <property type="match status" value="1"/>
</dbReference>
<dbReference type="EC" id="2.1.2.10" evidence="2 7"/>
<feature type="domain" description="Aminomethyltransferase C-terminal" evidence="10">
    <location>
        <begin position="285"/>
        <end position="363"/>
    </location>
</feature>
<protein>
    <recommendedName>
        <fullName evidence="2 7">Aminomethyltransferase</fullName>
        <ecNumber evidence="2 7">2.1.2.10</ecNumber>
    </recommendedName>
    <alternativeName>
        <fullName evidence="5 7">Glycine cleavage system T protein</fullName>
    </alternativeName>
</protein>
<proteinExistence type="inferred from homology"/>
<dbReference type="SUPFAM" id="SSF103025">
    <property type="entry name" value="Folate-binding domain"/>
    <property type="match status" value="1"/>
</dbReference>
<evidence type="ECO:0000256" key="2">
    <source>
        <dbReference type="ARBA" id="ARBA00012616"/>
    </source>
</evidence>
<dbReference type="GO" id="GO:0008483">
    <property type="term" value="F:transaminase activity"/>
    <property type="evidence" value="ECO:0007669"/>
    <property type="project" value="UniProtKB-KW"/>
</dbReference>
<dbReference type="Gene3D" id="2.40.30.110">
    <property type="entry name" value="Aminomethyltransferase beta-barrel domains"/>
    <property type="match status" value="1"/>
</dbReference>
<comment type="catalytic activity">
    <reaction evidence="6 7">
        <text>N(6)-[(R)-S(8)-aminomethyldihydrolipoyl]-L-lysyl-[protein] + (6S)-5,6,7,8-tetrahydrofolate = N(6)-[(R)-dihydrolipoyl]-L-lysyl-[protein] + (6R)-5,10-methylene-5,6,7,8-tetrahydrofolate + NH4(+)</text>
        <dbReference type="Rhea" id="RHEA:16945"/>
        <dbReference type="Rhea" id="RHEA-COMP:10475"/>
        <dbReference type="Rhea" id="RHEA-COMP:10492"/>
        <dbReference type="ChEBI" id="CHEBI:15636"/>
        <dbReference type="ChEBI" id="CHEBI:28938"/>
        <dbReference type="ChEBI" id="CHEBI:57453"/>
        <dbReference type="ChEBI" id="CHEBI:83100"/>
        <dbReference type="ChEBI" id="CHEBI:83143"/>
        <dbReference type="EC" id="2.1.2.10"/>
    </reaction>
</comment>
<dbReference type="InterPro" id="IPR022903">
    <property type="entry name" value="GcvT_bac"/>
</dbReference>
<dbReference type="AlphaFoldDB" id="A0A521DD84"/>
<accession>A0A521DD84</accession>
<evidence type="ECO:0000313" key="11">
    <source>
        <dbReference type="EMBL" id="SMO69697.1"/>
    </source>
</evidence>
<evidence type="ECO:0000256" key="8">
    <source>
        <dbReference type="PIRSR" id="PIRSR006487-1"/>
    </source>
</evidence>
<comment type="function">
    <text evidence="7">The glycine cleavage system catalyzes the degradation of glycine.</text>
</comment>
<dbReference type="PANTHER" id="PTHR43757:SF2">
    <property type="entry name" value="AMINOMETHYLTRANSFERASE, MITOCHONDRIAL"/>
    <property type="match status" value="1"/>
</dbReference>
<evidence type="ECO:0000256" key="3">
    <source>
        <dbReference type="ARBA" id="ARBA00022576"/>
    </source>
</evidence>
<evidence type="ECO:0000256" key="1">
    <source>
        <dbReference type="ARBA" id="ARBA00008609"/>
    </source>
</evidence>
<evidence type="ECO:0000259" key="10">
    <source>
        <dbReference type="Pfam" id="PF08669"/>
    </source>
</evidence>
<dbReference type="FunFam" id="4.10.1250.10:FF:000001">
    <property type="entry name" value="Aminomethyltransferase"/>
    <property type="match status" value="1"/>
</dbReference>
<dbReference type="GO" id="GO:0005829">
    <property type="term" value="C:cytosol"/>
    <property type="evidence" value="ECO:0007669"/>
    <property type="project" value="TreeGrafter"/>
</dbReference>
<dbReference type="GO" id="GO:0008168">
    <property type="term" value="F:methyltransferase activity"/>
    <property type="evidence" value="ECO:0007669"/>
    <property type="project" value="UniProtKB-KW"/>
</dbReference>
<evidence type="ECO:0000256" key="6">
    <source>
        <dbReference type="ARBA" id="ARBA00047665"/>
    </source>
</evidence>
<keyword evidence="3 7" id="KW-0032">Aminotransferase</keyword>
<comment type="similarity">
    <text evidence="1 7">Belongs to the GcvT family.</text>
</comment>
<dbReference type="PIRSF" id="PIRSF006487">
    <property type="entry name" value="GcvT"/>
    <property type="match status" value="1"/>
</dbReference>
<dbReference type="Proteomes" id="UP000317557">
    <property type="component" value="Unassembled WGS sequence"/>
</dbReference>
<dbReference type="InterPro" id="IPR006223">
    <property type="entry name" value="GcvT"/>
</dbReference>
<keyword evidence="11" id="KW-0489">Methyltransferase</keyword>
<name>A0A521DD84_9BACT</name>
<dbReference type="SUPFAM" id="SSF101790">
    <property type="entry name" value="Aminomethyltransferase beta-barrel domain"/>
    <property type="match status" value="1"/>
</dbReference>
<evidence type="ECO:0000259" key="9">
    <source>
        <dbReference type="Pfam" id="PF01571"/>
    </source>
</evidence>
<dbReference type="HAMAP" id="MF_00259">
    <property type="entry name" value="GcvT"/>
    <property type="match status" value="1"/>
</dbReference>
<dbReference type="InterPro" id="IPR006222">
    <property type="entry name" value="GCVT_N"/>
</dbReference>
<dbReference type="InterPro" id="IPR029043">
    <property type="entry name" value="GcvT/YgfZ_C"/>
</dbReference>
<organism evidence="11 12">
    <name type="scientific">Gracilimonas mengyeensis</name>
    <dbReference type="NCBI Taxonomy" id="1302730"/>
    <lineage>
        <taxon>Bacteria</taxon>
        <taxon>Pseudomonadati</taxon>
        <taxon>Balneolota</taxon>
        <taxon>Balneolia</taxon>
        <taxon>Balneolales</taxon>
        <taxon>Balneolaceae</taxon>
        <taxon>Gracilimonas</taxon>
    </lineage>
</organism>
<dbReference type="GO" id="GO:0019464">
    <property type="term" value="P:glycine decarboxylation via glycine cleavage system"/>
    <property type="evidence" value="ECO:0007669"/>
    <property type="project" value="UniProtKB-UniRule"/>
</dbReference>
<dbReference type="GO" id="GO:0005960">
    <property type="term" value="C:glycine cleavage complex"/>
    <property type="evidence" value="ECO:0007669"/>
    <property type="project" value="InterPro"/>
</dbReference>
<dbReference type="Gene3D" id="3.30.70.1400">
    <property type="entry name" value="Aminomethyltransferase beta-barrel domains"/>
    <property type="match status" value="1"/>
</dbReference>
<evidence type="ECO:0000256" key="7">
    <source>
        <dbReference type="HAMAP-Rule" id="MF_00259"/>
    </source>
</evidence>
<dbReference type="FunFam" id="2.40.30.110:FF:000003">
    <property type="entry name" value="Aminomethyltransferase"/>
    <property type="match status" value="1"/>
</dbReference>
<dbReference type="Pfam" id="PF08669">
    <property type="entry name" value="GCV_T_C"/>
    <property type="match status" value="1"/>
</dbReference>
<comment type="subunit">
    <text evidence="7">The glycine cleavage system is composed of four proteins: P, T, L and H.</text>
</comment>
<dbReference type="RefSeq" id="WP_142454533.1">
    <property type="nucleotide sequence ID" value="NZ_FXTP01000008.1"/>
</dbReference>
<dbReference type="NCBIfam" id="TIGR00528">
    <property type="entry name" value="gcvT"/>
    <property type="match status" value="1"/>
</dbReference>
<dbReference type="FunFam" id="3.30.70.1400:FF:000001">
    <property type="entry name" value="Aminomethyltransferase"/>
    <property type="match status" value="1"/>
</dbReference>
<evidence type="ECO:0000256" key="4">
    <source>
        <dbReference type="ARBA" id="ARBA00022679"/>
    </source>
</evidence>
<dbReference type="Gene3D" id="3.30.1360.120">
    <property type="entry name" value="Probable tRNA modification gtpase trme, domain 1"/>
    <property type="match status" value="1"/>
</dbReference>
<keyword evidence="4 7" id="KW-0808">Transferase</keyword>
<evidence type="ECO:0000256" key="5">
    <source>
        <dbReference type="ARBA" id="ARBA00031395"/>
    </source>
</evidence>
<dbReference type="OrthoDB" id="9774591at2"/>
<dbReference type="GO" id="GO:0032259">
    <property type="term" value="P:methylation"/>
    <property type="evidence" value="ECO:0007669"/>
    <property type="project" value="UniProtKB-KW"/>
</dbReference>
<dbReference type="InterPro" id="IPR028896">
    <property type="entry name" value="GcvT/YgfZ/DmdA"/>
</dbReference>
<dbReference type="Pfam" id="PF01571">
    <property type="entry name" value="GCV_T"/>
    <property type="match status" value="1"/>
</dbReference>
<sequence length="366" mass="40452">MAKQTPFYHIHQKAGAKLVDFAGFEMPVQYKGIKAEHKAVRESVGIFDVSHMGEFYIHGPEALDLIQKVTVNDASKLTDGKAQYTCMCYEDGGIVDDLIVYKLYDDAGYIAVVNASNIKKDFDWITQNNSFDAEVINQSDNTCLLAVQGPNSIDTLQKLTDLDLSDIGFYSFKMGSLAGIENIVFSATGYTGEKGFELYFDKNIADPEAIWGAIIEAGEEFGIEPCGLGARDTLRLEMGYALYGNDITKNTHPLEARLGWITKFDKGDFIGKATLQQKKEEGLNRRLIGFMVEGKRNIPRQGYELQNQDGEPIGEVTSGTMSITLGKGIGMGYVDKSYADEGTEIQLVIRNRTAPAVITRPPFINQ</sequence>
<dbReference type="PANTHER" id="PTHR43757">
    <property type="entry name" value="AMINOMETHYLTRANSFERASE"/>
    <property type="match status" value="1"/>
</dbReference>
<gene>
    <name evidence="7" type="primary">gcvT</name>
    <name evidence="11" type="ORF">SAMN06265219_10869</name>
</gene>
<dbReference type="InterPro" id="IPR027266">
    <property type="entry name" value="TrmE/GcvT-like"/>
</dbReference>